<dbReference type="EMBL" id="CP139487">
    <property type="protein sequence ID" value="WPU63817.1"/>
    <property type="molecule type" value="Genomic_DNA"/>
</dbReference>
<name>A0AAX4HKN7_9BACT</name>
<evidence type="ECO:0008006" key="4">
    <source>
        <dbReference type="Google" id="ProtNLM"/>
    </source>
</evidence>
<evidence type="ECO:0000313" key="3">
    <source>
        <dbReference type="Proteomes" id="UP001324634"/>
    </source>
</evidence>
<keyword evidence="3" id="KW-1185">Reference proteome</keyword>
<sequence>MKKVLLLSAMLSTSAFANLHLAPPDFESSIGRAVFVDFKTAQYDVNYNVFWKRTSVKSTIVFNAEKTGKPLFDLIPDPKNATLDGEPVRIIETTAPDGSKLRQVDAVVEPGEHTLVMESSFRENVRYSFLTRQVSSAFWIRDLKYRKFMEQYIPSNFEFDQYQMTMNVKFDGVATARQDIYTNGKVTQTSPNSYQIVYPEYYTVSCPYFHTTPKGRMKRIDFSYTSISGREIPITVYGPWWSRPARFQAESIKVMKELEADYGPWGHDSLVAYETLPGTGGMEHAGATQTSLPALDHEMLHSYFAKGVMPANGNSGWIDEAIASWRDKGYQRVPTVAFPGSNLGAHSVYQRNTDKRAYDLGNKFMSYLDYRLQDMGGLKAFLRGYFAAYKHTVITTEHFKNNLEFFSGLDLSHEFETYIWGKNPEGGESVVEHNPNHVELTDAQVREML</sequence>
<dbReference type="RefSeq" id="WP_321391268.1">
    <property type="nucleotide sequence ID" value="NZ_CP139487.1"/>
</dbReference>
<dbReference type="AlphaFoldDB" id="A0AAX4HKN7"/>
<feature type="signal peptide" evidence="1">
    <location>
        <begin position="1"/>
        <end position="17"/>
    </location>
</feature>
<protein>
    <recommendedName>
        <fullName evidence="4">Peptidase M1 membrane alanine aminopeptidase domain-containing protein</fullName>
    </recommendedName>
</protein>
<evidence type="ECO:0000256" key="1">
    <source>
        <dbReference type="SAM" id="SignalP"/>
    </source>
</evidence>
<accession>A0AAX4HKN7</accession>
<proteinExistence type="predicted"/>
<gene>
    <name evidence="2" type="ORF">SOO65_14070</name>
</gene>
<dbReference type="KEGG" id="psti:SOO65_14070"/>
<feature type="chain" id="PRO_5043657406" description="Peptidase M1 membrane alanine aminopeptidase domain-containing protein" evidence="1">
    <location>
        <begin position="18"/>
        <end position="449"/>
    </location>
</feature>
<evidence type="ECO:0000313" key="2">
    <source>
        <dbReference type="EMBL" id="WPU63817.1"/>
    </source>
</evidence>
<keyword evidence="1" id="KW-0732">Signal</keyword>
<dbReference type="Proteomes" id="UP001324634">
    <property type="component" value="Chromosome"/>
</dbReference>
<reference evidence="2 3" key="1">
    <citation type="submission" date="2023-11" db="EMBL/GenBank/DDBJ databases">
        <title>Peredibacter starrii A3.12.</title>
        <authorList>
            <person name="Mitchell R.J."/>
        </authorList>
    </citation>
    <scope>NUCLEOTIDE SEQUENCE [LARGE SCALE GENOMIC DNA]</scope>
    <source>
        <strain evidence="2 3">A3.12</strain>
    </source>
</reference>
<organism evidence="2 3">
    <name type="scientific">Peredibacter starrii</name>
    <dbReference type="NCBI Taxonomy" id="28202"/>
    <lineage>
        <taxon>Bacteria</taxon>
        <taxon>Pseudomonadati</taxon>
        <taxon>Bdellovibrionota</taxon>
        <taxon>Bacteriovoracia</taxon>
        <taxon>Bacteriovoracales</taxon>
        <taxon>Bacteriovoracaceae</taxon>
        <taxon>Peredibacter</taxon>
    </lineage>
</organism>
<dbReference type="SUPFAM" id="SSF55486">
    <property type="entry name" value="Metalloproteases ('zincins'), catalytic domain"/>
    <property type="match status" value="1"/>
</dbReference>